<feature type="compositionally biased region" description="Basic and acidic residues" evidence="1">
    <location>
        <begin position="29"/>
        <end position="39"/>
    </location>
</feature>
<dbReference type="AlphaFoldDB" id="A0A914VEF7"/>
<name>A0A914VEF7_9BILA</name>
<evidence type="ECO:0000256" key="1">
    <source>
        <dbReference type="SAM" id="MobiDB-lite"/>
    </source>
</evidence>
<organism evidence="2 3">
    <name type="scientific">Plectus sambesii</name>
    <dbReference type="NCBI Taxonomy" id="2011161"/>
    <lineage>
        <taxon>Eukaryota</taxon>
        <taxon>Metazoa</taxon>
        <taxon>Ecdysozoa</taxon>
        <taxon>Nematoda</taxon>
        <taxon>Chromadorea</taxon>
        <taxon>Plectida</taxon>
        <taxon>Plectina</taxon>
        <taxon>Plectoidea</taxon>
        <taxon>Plectidae</taxon>
        <taxon>Plectus</taxon>
    </lineage>
</organism>
<proteinExistence type="predicted"/>
<keyword evidence="2" id="KW-1185">Reference proteome</keyword>
<protein>
    <submittedName>
        <fullName evidence="3">Uncharacterized protein</fullName>
    </submittedName>
</protein>
<sequence length="114" mass="11926">MGGLSGQSSAAPAAPFGLRAAAAAAASEAEERGETRETEPSGLADDWWRSGLEATADDAAINLERRAAAKDRCVGVAHCTKSGEISRRLTPAVDVPVASLGRLGRRRRPQTRTQ</sequence>
<evidence type="ECO:0000313" key="3">
    <source>
        <dbReference type="WBParaSite" id="PSAMB.scaffold1853size27252.g15268.t1"/>
    </source>
</evidence>
<dbReference type="Proteomes" id="UP000887566">
    <property type="component" value="Unplaced"/>
</dbReference>
<dbReference type="WBParaSite" id="PSAMB.scaffold1853size27252.g15268.t1">
    <property type="protein sequence ID" value="PSAMB.scaffold1853size27252.g15268.t1"/>
    <property type="gene ID" value="PSAMB.scaffold1853size27252.g15268"/>
</dbReference>
<feature type="region of interest" description="Disordered" evidence="1">
    <location>
        <begin position="19"/>
        <end position="49"/>
    </location>
</feature>
<accession>A0A914VEF7</accession>
<evidence type="ECO:0000313" key="2">
    <source>
        <dbReference type="Proteomes" id="UP000887566"/>
    </source>
</evidence>
<reference evidence="3" key="1">
    <citation type="submission" date="2022-11" db="UniProtKB">
        <authorList>
            <consortium name="WormBaseParasite"/>
        </authorList>
    </citation>
    <scope>IDENTIFICATION</scope>
</reference>